<dbReference type="GO" id="GO:0006606">
    <property type="term" value="P:protein import into nucleus"/>
    <property type="evidence" value="ECO:0007669"/>
    <property type="project" value="TreeGrafter"/>
</dbReference>
<accession>A0A1X2HVR1</accession>
<name>A0A1X2HVR1_SYNRA</name>
<dbReference type="Gene3D" id="1.20.190.50">
    <property type="match status" value="1"/>
</dbReference>
<proteinExistence type="inferred from homology"/>
<evidence type="ECO:0000256" key="5">
    <source>
        <dbReference type="ARBA" id="ARBA00023132"/>
    </source>
</evidence>
<dbReference type="GO" id="GO:0000973">
    <property type="term" value="P:post-transcriptional tethering of RNA polymerase II gene DNA at nuclear periphery"/>
    <property type="evidence" value="ECO:0007669"/>
    <property type="project" value="TreeGrafter"/>
</dbReference>
<comment type="subcellular location">
    <subcellularLocation>
        <location evidence="7">Nucleus</location>
        <location evidence="7">Nuclear pore complex</location>
    </subcellularLocation>
    <subcellularLocation>
        <location evidence="7">Nucleus membrane</location>
    </subcellularLocation>
</comment>
<evidence type="ECO:0000313" key="8">
    <source>
        <dbReference type="EMBL" id="ORZ03643.1"/>
    </source>
</evidence>
<dbReference type="Gene3D" id="1.10.3450.20">
    <property type="match status" value="1"/>
</dbReference>
<evidence type="ECO:0000256" key="7">
    <source>
        <dbReference type="RuleBase" id="RU365072"/>
    </source>
</evidence>
<comment type="similarity">
    <text evidence="7">Belongs to the nucleoporin Nup84/Nup107 family.</text>
</comment>
<evidence type="ECO:0000256" key="6">
    <source>
        <dbReference type="ARBA" id="ARBA00023242"/>
    </source>
</evidence>
<dbReference type="GO" id="GO:0006406">
    <property type="term" value="P:mRNA export from nucleus"/>
    <property type="evidence" value="ECO:0007669"/>
    <property type="project" value="TreeGrafter"/>
</dbReference>
<dbReference type="PANTHER" id="PTHR13003:SF2">
    <property type="entry name" value="NUCLEAR PORE COMPLEX PROTEIN NUP107"/>
    <property type="match status" value="1"/>
</dbReference>
<keyword evidence="4 7" id="KW-0811">Translocation</keyword>
<dbReference type="AlphaFoldDB" id="A0A1X2HVR1"/>
<protein>
    <recommendedName>
        <fullName evidence="7">Nuclear pore complex protein</fullName>
    </recommendedName>
</protein>
<dbReference type="GO" id="GO:0017056">
    <property type="term" value="F:structural constituent of nuclear pore"/>
    <property type="evidence" value="ECO:0007669"/>
    <property type="project" value="UniProtKB-UniRule"/>
</dbReference>
<evidence type="ECO:0000313" key="9">
    <source>
        <dbReference type="Proteomes" id="UP000242180"/>
    </source>
</evidence>
<evidence type="ECO:0000256" key="3">
    <source>
        <dbReference type="ARBA" id="ARBA00022927"/>
    </source>
</evidence>
<evidence type="ECO:0000256" key="1">
    <source>
        <dbReference type="ARBA" id="ARBA00022448"/>
    </source>
</evidence>
<gene>
    <name evidence="8" type="ORF">BCR43DRAFT_520753</name>
</gene>
<dbReference type="OrthoDB" id="3098at2759"/>
<dbReference type="Pfam" id="PF04121">
    <property type="entry name" value="Nup84_Nup100"/>
    <property type="match status" value="1"/>
</dbReference>
<organism evidence="8 9">
    <name type="scientific">Syncephalastrum racemosum</name>
    <name type="common">Filamentous fungus</name>
    <dbReference type="NCBI Taxonomy" id="13706"/>
    <lineage>
        <taxon>Eukaryota</taxon>
        <taxon>Fungi</taxon>
        <taxon>Fungi incertae sedis</taxon>
        <taxon>Mucoromycota</taxon>
        <taxon>Mucoromycotina</taxon>
        <taxon>Mucoromycetes</taxon>
        <taxon>Mucorales</taxon>
        <taxon>Syncephalastraceae</taxon>
        <taxon>Syncephalastrum</taxon>
    </lineage>
</organism>
<keyword evidence="3" id="KW-0653">Protein transport</keyword>
<dbReference type="InParanoid" id="A0A1X2HVR1"/>
<keyword evidence="5 7" id="KW-0906">Nuclear pore complex</keyword>
<sequence>MIHPSTEHDLDSIAVNLLDTPPELDVKQHTAYEFSKAAQERIRNLRATRHRFQPETQREIACLLYEADIWLLLHNIKKTATSTPFEKSAMVRSYIQTLKQRGHSEYSLEEQHDMEHEVETEIFELAKRNRLLPHDEQPPQKRPRFVADPTLEQCERLHHSLYRAVRAGDKKNIEHYLENEYSVWQKLNIQQYLDINNDYQHDGPDWTYEEREAWRQACDTMIDKDETLGKYGRALFGVASGNMDSSLAVCETWEDIIWTYYNTQAEEHLKNMLRSSPANDSSESGIVKLEQFYADLALQKDQHIDDGPMSFFHSVLLAILTNDMTCFLDKAYASFVDQKFVPSVQAGSETPLFKSVLRFVSAFILYMREDGICTNDERADPILAAYAALNGLPKNLQPRILTFYASKLPVPLQIDVVSHFFSSSMWAPEDQRALFALLRDFETINVTEVLKRTSERVLGPILKRDPNPIFNLDDEFFLDEDPSNSKELLCISQGIQWLALDESLNDEFIKMAVQMIRQYLQRRNIYLAKQVLSLIPLDCINLAVLRNEGALRIPRHLAEIDQYRITVDTFYSYRDWKDLMRIKPEDTGDLESLRSVLVWKGQFEPLTLKLAGQTRDLLQSEWPAELQAVIVPKLQKRLRKLEACSEQLDN</sequence>
<dbReference type="OMA" id="YENATWR"/>
<dbReference type="Proteomes" id="UP000242180">
    <property type="component" value="Unassembled WGS sequence"/>
</dbReference>
<comment type="caution">
    <text evidence="8">The sequence shown here is derived from an EMBL/GenBank/DDBJ whole genome shotgun (WGS) entry which is preliminary data.</text>
</comment>
<dbReference type="GO" id="GO:0031080">
    <property type="term" value="C:nuclear pore outer ring"/>
    <property type="evidence" value="ECO:0007669"/>
    <property type="project" value="TreeGrafter"/>
</dbReference>
<dbReference type="GO" id="GO:0031965">
    <property type="term" value="C:nuclear membrane"/>
    <property type="evidence" value="ECO:0007669"/>
    <property type="project" value="UniProtKB-SubCell"/>
</dbReference>
<evidence type="ECO:0000256" key="2">
    <source>
        <dbReference type="ARBA" id="ARBA00022816"/>
    </source>
</evidence>
<reference evidence="8 9" key="1">
    <citation type="submission" date="2016-07" db="EMBL/GenBank/DDBJ databases">
        <title>Pervasive Adenine N6-methylation of Active Genes in Fungi.</title>
        <authorList>
            <consortium name="DOE Joint Genome Institute"/>
            <person name="Mondo S.J."/>
            <person name="Dannebaum R.O."/>
            <person name="Kuo R.C."/>
            <person name="Labutti K."/>
            <person name="Haridas S."/>
            <person name="Kuo A."/>
            <person name="Salamov A."/>
            <person name="Ahrendt S.R."/>
            <person name="Lipzen A."/>
            <person name="Sullivan W."/>
            <person name="Andreopoulos W.B."/>
            <person name="Clum A."/>
            <person name="Lindquist E."/>
            <person name="Daum C."/>
            <person name="Ramamoorthy G.K."/>
            <person name="Gryganskyi A."/>
            <person name="Culley D."/>
            <person name="Magnuson J.K."/>
            <person name="James T.Y."/>
            <person name="O'Malley M.A."/>
            <person name="Stajich J.E."/>
            <person name="Spatafora J.W."/>
            <person name="Visel A."/>
            <person name="Grigoriev I.V."/>
        </authorList>
    </citation>
    <scope>NUCLEOTIDE SEQUENCE [LARGE SCALE GENOMIC DNA]</scope>
    <source>
        <strain evidence="8 9">NRRL 2496</strain>
    </source>
</reference>
<keyword evidence="9" id="KW-1185">Reference proteome</keyword>
<keyword evidence="6 7" id="KW-0539">Nucleus</keyword>
<keyword evidence="2" id="KW-0509">mRNA transport</keyword>
<dbReference type="PANTHER" id="PTHR13003">
    <property type="entry name" value="NUP107-RELATED"/>
    <property type="match status" value="1"/>
</dbReference>
<keyword evidence="1 7" id="KW-0813">Transport</keyword>
<dbReference type="STRING" id="13706.A0A1X2HVR1"/>
<evidence type="ECO:0000256" key="4">
    <source>
        <dbReference type="ARBA" id="ARBA00023010"/>
    </source>
</evidence>
<comment type="subunit">
    <text evidence="7">Part of the nuclear pore complex (NPC).</text>
</comment>
<keyword evidence="7" id="KW-0472">Membrane</keyword>
<dbReference type="EMBL" id="MCGN01000001">
    <property type="protein sequence ID" value="ORZ03643.1"/>
    <property type="molecule type" value="Genomic_DNA"/>
</dbReference>
<comment type="function">
    <text evidence="7">Functions as a component of the nuclear pore complex (NPC).</text>
</comment>
<dbReference type="FunCoup" id="A0A1X2HVR1">
    <property type="interactions" value="629"/>
</dbReference>
<dbReference type="InterPro" id="IPR007252">
    <property type="entry name" value="Nup84/Nup107"/>
</dbReference>